<dbReference type="PROSITE" id="PS50940">
    <property type="entry name" value="CHIT_BIND_II"/>
    <property type="match status" value="1"/>
</dbReference>
<proteinExistence type="predicted"/>
<feature type="domain" description="Chitin-binding type-2" evidence="4">
    <location>
        <begin position="40"/>
        <end position="98"/>
    </location>
</feature>
<evidence type="ECO:0000256" key="2">
    <source>
        <dbReference type="SAM" id="Phobius"/>
    </source>
</evidence>
<gene>
    <name evidence="5" type="ORF">ACHAWO_007354</name>
</gene>
<dbReference type="PANTHER" id="PTHR21113:SF4">
    <property type="entry name" value="CHITIN-BINDING TYPE-4 DOMAIN-CONTAINING PROTEIN"/>
    <property type="match status" value="1"/>
</dbReference>
<feature type="chain" id="PRO_5044877625" description="Chitin-binding type-2 domain-containing protein" evidence="3">
    <location>
        <begin position="31"/>
        <end position="610"/>
    </location>
</feature>
<evidence type="ECO:0000259" key="4">
    <source>
        <dbReference type="PROSITE" id="PS50940"/>
    </source>
</evidence>
<accession>A0ABD3NNY6</accession>
<evidence type="ECO:0000256" key="1">
    <source>
        <dbReference type="SAM" id="MobiDB-lite"/>
    </source>
</evidence>
<feature type="compositionally biased region" description="Low complexity" evidence="1">
    <location>
        <begin position="127"/>
        <end position="140"/>
    </location>
</feature>
<evidence type="ECO:0000313" key="5">
    <source>
        <dbReference type="EMBL" id="KAL3777484.1"/>
    </source>
</evidence>
<protein>
    <recommendedName>
        <fullName evidence="4">Chitin-binding type-2 domain-containing protein</fullName>
    </recommendedName>
</protein>
<keyword evidence="2" id="KW-1133">Transmembrane helix</keyword>
<keyword evidence="3" id="KW-0732">Signal</keyword>
<evidence type="ECO:0000256" key="3">
    <source>
        <dbReference type="SAM" id="SignalP"/>
    </source>
</evidence>
<dbReference type="SMART" id="SM00494">
    <property type="entry name" value="ChtBD2"/>
    <property type="match status" value="1"/>
</dbReference>
<keyword evidence="2" id="KW-0812">Transmembrane</keyword>
<feature type="transmembrane region" description="Helical" evidence="2">
    <location>
        <begin position="592"/>
        <end position="609"/>
    </location>
</feature>
<dbReference type="InterPro" id="IPR002557">
    <property type="entry name" value="Chitin-bd_dom"/>
</dbReference>
<dbReference type="InterPro" id="IPR036508">
    <property type="entry name" value="Chitin-bd_dom_sf"/>
</dbReference>
<keyword evidence="6" id="KW-1185">Reference proteome</keyword>
<comment type="caution">
    <text evidence="5">The sequence shown here is derived from an EMBL/GenBank/DDBJ whole genome shotgun (WGS) entry which is preliminary data.</text>
</comment>
<dbReference type="EMBL" id="JALLPJ020001041">
    <property type="protein sequence ID" value="KAL3777484.1"/>
    <property type="molecule type" value="Genomic_DNA"/>
</dbReference>
<dbReference type="Pfam" id="PF01607">
    <property type="entry name" value="CBM_14"/>
    <property type="match status" value="1"/>
</dbReference>
<dbReference type="PANTHER" id="PTHR21113">
    <property type="entry name" value="AGAP001705-PA"/>
    <property type="match status" value="1"/>
</dbReference>
<feature type="signal peptide" evidence="3">
    <location>
        <begin position="1"/>
        <end position="30"/>
    </location>
</feature>
<organism evidence="5 6">
    <name type="scientific">Cyclotella atomus</name>
    <dbReference type="NCBI Taxonomy" id="382360"/>
    <lineage>
        <taxon>Eukaryota</taxon>
        <taxon>Sar</taxon>
        <taxon>Stramenopiles</taxon>
        <taxon>Ochrophyta</taxon>
        <taxon>Bacillariophyta</taxon>
        <taxon>Coscinodiscophyceae</taxon>
        <taxon>Thalassiosirophycidae</taxon>
        <taxon>Stephanodiscales</taxon>
        <taxon>Stephanodiscaceae</taxon>
        <taxon>Cyclotella</taxon>
    </lineage>
</organism>
<name>A0ABD3NNY6_9STRA</name>
<evidence type="ECO:0000313" key="6">
    <source>
        <dbReference type="Proteomes" id="UP001530400"/>
    </source>
</evidence>
<sequence length="610" mass="67170">MVHRRCLPNVLQWSLLFLHLLTIAPPIVHSIEDSDLPSCWIPCAFNYSGVESVPGTGCSLYQVCFMGEVRNRVACGEGLLYNVNTKYCDYTWNVNCDLEPTCPPTLSPSESPTNSPSDSPTKRPTREPSTSPTVSPTSTPGADFFNPSIQLDTKQSTHELCLLPQSYTPTFSPTASEFAMPIIRKSQTLLEKFVFVSYTSSGVAYPSVKYTFENFYDALHIMALQGFGGDYSFFLGNDDKDQYIYGLVNLAAFLANAMVESIQYDTCDELNWQAVAGRYAISNSCGQDGRSYQDEICEEKYTCEVDTTMEQTAVDSGKGTRAPPPFTCRAGSGDGYYSGYWDTSSGTEITNTPYSSTTGRTDVEGCCWWGRGALLTRNVCNIGKLNYWLGSKAALDGRSSLYPNTDFCNFPEATCSSNDSEEMRWTVAMFEWAERVQTYSNKWTYTTELTNFVDGGMTDDSFIMSASRVLSNGCHEIGCSTIEVRMADQRKANFYLIINDIFHVKYLNTEKPTQQPAQKPKPTLWTLTSSTTYADTESATPYTGSMPVEPELSPPAPSPPSSVENDVTSFPTFDAELISLEGNAAAAKEGRLISIGALIVSIVGAIILIL</sequence>
<feature type="region of interest" description="Disordered" evidence="1">
    <location>
        <begin position="105"/>
        <end position="142"/>
    </location>
</feature>
<reference evidence="5 6" key="1">
    <citation type="submission" date="2024-10" db="EMBL/GenBank/DDBJ databases">
        <title>Updated reference genomes for cyclostephanoid diatoms.</title>
        <authorList>
            <person name="Roberts W.R."/>
            <person name="Alverson A.J."/>
        </authorList>
    </citation>
    <scope>NUCLEOTIDE SEQUENCE [LARGE SCALE GENOMIC DNA]</scope>
    <source>
        <strain evidence="5 6">AJA010-31</strain>
    </source>
</reference>
<dbReference type="SUPFAM" id="SSF57625">
    <property type="entry name" value="Invertebrate chitin-binding proteins"/>
    <property type="match status" value="1"/>
</dbReference>
<feature type="compositionally biased region" description="Polar residues" evidence="1">
    <location>
        <begin position="107"/>
        <end position="118"/>
    </location>
</feature>
<dbReference type="Proteomes" id="UP001530400">
    <property type="component" value="Unassembled WGS sequence"/>
</dbReference>
<dbReference type="Gene3D" id="2.170.140.10">
    <property type="entry name" value="Chitin binding domain"/>
    <property type="match status" value="1"/>
</dbReference>
<keyword evidence="2" id="KW-0472">Membrane</keyword>
<dbReference type="AlphaFoldDB" id="A0ABD3NNY6"/>
<feature type="region of interest" description="Disordered" evidence="1">
    <location>
        <begin position="536"/>
        <end position="566"/>
    </location>
</feature>